<comment type="caution">
    <text evidence="1">The sequence shown here is derived from an EMBL/GenBank/DDBJ whole genome shotgun (WGS) entry which is preliminary data.</text>
</comment>
<accession>A0A5A7QDK2</accession>
<keyword evidence="2" id="KW-1185">Reference proteome</keyword>
<protein>
    <submittedName>
        <fullName evidence="1">Ribosomal RNA small subunit methyltransferase H</fullName>
    </submittedName>
</protein>
<reference evidence="2" key="1">
    <citation type="journal article" date="2019" name="Curr. Biol.">
        <title>Genome Sequence of Striga asiatica Provides Insight into the Evolution of Plant Parasitism.</title>
        <authorList>
            <person name="Yoshida S."/>
            <person name="Kim S."/>
            <person name="Wafula E.K."/>
            <person name="Tanskanen J."/>
            <person name="Kim Y.M."/>
            <person name="Honaas L."/>
            <person name="Yang Z."/>
            <person name="Spallek T."/>
            <person name="Conn C.E."/>
            <person name="Ichihashi Y."/>
            <person name="Cheong K."/>
            <person name="Cui S."/>
            <person name="Der J.P."/>
            <person name="Gundlach H."/>
            <person name="Jiao Y."/>
            <person name="Hori C."/>
            <person name="Ishida J.K."/>
            <person name="Kasahara H."/>
            <person name="Kiba T."/>
            <person name="Kim M.S."/>
            <person name="Koo N."/>
            <person name="Laohavisit A."/>
            <person name="Lee Y.H."/>
            <person name="Lumba S."/>
            <person name="McCourt P."/>
            <person name="Mortimer J.C."/>
            <person name="Mutuku J.M."/>
            <person name="Nomura T."/>
            <person name="Sasaki-Sekimoto Y."/>
            <person name="Seto Y."/>
            <person name="Wang Y."/>
            <person name="Wakatake T."/>
            <person name="Sakakibara H."/>
            <person name="Demura T."/>
            <person name="Yamaguchi S."/>
            <person name="Yoneyama K."/>
            <person name="Manabe R.I."/>
            <person name="Nelson D.C."/>
            <person name="Schulman A.H."/>
            <person name="Timko M.P."/>
            <person name="dePamphilis C.W."/>
            <person name="Choi D."/>
            <person name="Shirasu K."/>
        </authorList>
    </citation>
    <scope>NUCLEOTIDE SEQUENCE [LARGE SCALE GENOMIC DNA]</scope>
    <source>
        <strain evidence="2">cv. UVA1</strain>
    </source>
</reference>
<keyword evidence="1" id="KW-0808">Transferase</keyword>
<dbReference type="AlphaFoldDB" id="A0A5A7QDK2"/>
<dbReference type="GO" id="GO:0032259">
    <property type="term" value="P:methylation"/>
    <property type="evidence" value="ECO:0007669"/>
    <property type="project" value="UniProtKB-KW"/>
</dbReference>
<dbReference type="EMBL" id="BKCP01006626">
    <property type="protein sequence ID" value="GER43365.1"/>
    <property type="molecule type" value="Genomic_DNA"/>
</dbReference>
<feature type="non-terminal residue" evidence="1">
    <location>
        <position position="1"/>
    </location>
</feature>
<sequence>HARLLKVGGRRKSCDVAGLQATGGERTPAGLLVDGGSATAPTHGGTAQGGPLLLKVADENFSTGSSAVLFANERELLAGSERAAAAVRALTEGRRGAGTTLQGRRAENGLLLATRGCQRSGVTGRVATWLGSKRRVVNGRRRGCSSPLLTDRRERTEGGPLLLKVADENFSTGSSAVLFANERELLAGEEGFPRGSRGREAIASLRKSRIGISVSI</sequence>
<keyword evidence="1" id="KW-0489">Methyltransferase</keyword>
<organism evidence="1 2">
    <name type="scientific">Striga asiatica</name>
    <name type="common">Asiatic witchweed</name>
    <name type="synonym">Buchnera asiatica</name>
    <dbReference type="NCBI Taxonomy" id="4170"/>
    <lineage>
        <taxon>Eukaryota</taxon>
        <taxon>Viridiplantae</taxon>
        <taxon>Streptophyta</taxon>
        <taxon>Embryophyta</taxon>
        <taxon>Tracheophyta</taxon>
        <taxon>Spermatophyta</taxon>
        <taxon>Magnoliopsida</taxon>
        <taxon>eudicotyledons</taxon>
        <taxon>Gunneridae</taxon>
        <taxon>Pentapetalae</taxon>
        <taxon>asterids</taxon>
        <taxon>lamiids</taxon>
        <taxon>Lamiales</taxon>
        <taxon>Orobanchaceae</taxon>
        <taxon>Buchnereae</taxon>
        <taxon>Striga</taxon>
    </lineage>
</organism>
<name>A0A5A7QDK2_STRAF</name>
<gene>
    <name evidence="1" type="ORF">STAS_20216</name>
</gene>
<evidence type="ECO:0000313" key="1">
    <source>
        <dbReference type="EMBL" id="GER43365.1"/>
    </source>
</evidence>
<dbReference type="GO" id="GO:0008168">
    <property type="term" value="F:methyltransferase activity"/>
    <property type="evidence" value="ECO:0007669"/>
    <property type="project" value="UniProtKB-KW"/>
</dbReference>
<dbReference type="Proteomes" id="UP000325081">
    <property type="component" value="Unassembled WGS sequence"/>
</dbReference>
<proteinExistence type="predicted"/>
<evidence type="ECO:0000313" key="2">
    <source>
        <dbReference type="Proteomes" id="UP000325081"/>
    </source>
</evidence>
<feature type="non-terminal residue" evidence="1">
    <location>
        <position position="216"/>
    </location>
</feature>